<keyword evidence="13" id="KW-1185">Reference proteome</keyword>
<evidence type="ECO:0000256" key="5">
    <source>
        <dbReference type="ARBA" id="ARBA00022679"/>
    </source>
</evidence>
<evidence type="ECO:0000259" key="11">
    <source>
        <dbReference type="Pfam" id="PF00266"/>
    </source>
</evidence>
<comment type="caution">
    <text evidence="12">The sequence shown here is derived from an EMBL/GenBank/DDBJ whole genome shotgun (WGS) entry which is preliminary data.</text>
</comment>
<reference evidence="12" key="1">
    <citation type="submission" date="2020-07" db="EMBL/GenBank/DDBJ databases">
        <title>Draft Genome Sequence of a Deep-Sea Yeast, Naganishia (Cryptococcus) liquefaciens strain N6.</title>
        <authorList>
            <person name="Han Y.W."/>
            <person name="Kajitani R."/>
            <person name="Morimoto H."/>
            <person name="Parhat M."/>
            <person name="Tsubouchi H."/>
            <person name="Bakenova O."/>
            <person name="Ogata M."/>
            <person name="Argunhan B."/>
            <person name="Aoki R."/>
            <person name="Kajiwara S."/>
            <person name="Itoh T."/>
            <person name="Iwasaki H."/>
        </authorList>
    </citation>
    <scope>NUCLEOTIDE SEQUENCE</scope>
    <source>
        <strain evidence="12">N6</strain>
    </source>
</reference>
<dbReference type="InterPro" id="IPR000192">
    <property type="entry name" value="Aminotrans_V_dom"/>
</dbReference>
<accession>A0A8H3TNQ8</accession>
<dbReference type="Gene3D" id="3.40.640.10">
    <property type="entry name" value="Type I PLP-dependent aspartate aminotransferase-like (Major domain)"/>
    <property type="match status" value="1"/>
</dbReference>
<dbReference type="InterPro" id="IPR015421">
    <property type="entry name" value="PyrdxlP-dep_Trfase_major"/>
</dbReference>
<keyword evidence="4" id="KW-0032">Aminotransferase</keyword>
<evidence type="ECO:0000256" key="6">
    <source>
        <dbReference type="ARBA" id="ARBA00022898"/>
    </source>
</evidence>
<dbReference type="AlphaFoldDB" id="A0A8H3TNQ8"/>
<evidence type="ECO:0000256" key="8">
    <source>
        <dbReference type="PIRSR" id="PIRSR000524-50"/>
    </source>
</evidence>
<evidence type="ECO:0000256" key="4">
    <source>
        <dbReference type="ARBA" id="ARBA00022576"/>
    </source>
</evidence>
<dbReference type="GO" id="GO:0008453">
    <property type="term" value="F:alanine-glyoxylate transaminase activity"/>
    <property type="evidence" value="ECO:0007669"/>
    <property type="project" value="UniProtKB-EC"/>
</dbReference>
<dbReference type="InterPro" id="IPR015422">
    <property type="entry name" value="PyrdxlP-dep_Trfase_small"/>
</dbReference>
<dbReference type="EC" id="2.6.1.44" evidence="3"/>
<dbReference type="SUPFAM" id="SSF53383">
    <property type="entry name" value="PLP-dependent transferases"/>
    <property type="match status" value="1"/>
</dbReference>
<evidence type="ECO:0000256" key="7">
    <source>
        <dbReference type="PIRSR" id="PIRSR000524-1"/>
    </source>
</evidence>
<dbReference type="OrthoDB" id="7403325at2759"/>
<dbReference type="FunFam" id="3.90.1150.10:FF:000049">
    <property type="entry name" value="Alanine-glyoxylate aminotransferase 1"/>
    <property type="match status" value="1"/>
</dbReference>
<evidence type="ECO:0000256" key="2">
    <source>
        <dbReference type="ARBA" id="ARBA00009236"/>
    </source>
</evidence>
<comment type="cofactor">
    <cofactor evidence="1 8 10">
        <name>pyridoxal 5'-phosphate</name>
        <dbReference type="ChEBI" id="CHEBI:597326"/>
    </cofactor>
</comment>
<organism evidence="12 13">
    <name type="scientific">Naganishia liquefaciens</name>
    <dbReference type="NCBI Taxonomy" id="104408"/>
    <lineage>
        <taxon>Eukaryota</taxon>
        <taxon>Fungi</taxon>
        <taxon>Dikarya</taxon>
        <taxon>Basidiomycota</taxon>
        <taxon>Agaricomycotina</taxon>
        <taxon>Tremellomycetes</taxon>
        <taxon>Filobasidiales</taxon>
        <taxon>Filobasidiaceae</taxon>
        <taxon>Naganishia</taxon>
    </lineage>
</organism>
<dbReference type="PANTHER" id="PTHR21152:SF24">
    <property type="entry name" value="ALANINE--GLYOXYLATE AMINOTRANSFERASE 1"/>
    <property type="match status" value="1"/>
</dbReference>
<evidence type="ECO:0000313" key="12">
    <source>
        <dbReference type="EMBL" id="GHJ84440.1"/>
    </source>
</evidence>
<dbReference type="GO" id="GO:0005777">
    <property type="term" value="C:peroxisome"/>
    <property type="evidence" value="ECO:0007669"/>
    <property type="project" value="TreeGrafter"/>
</dbReference>
<feature type="domain" description="Aminotransferase class V" evidence="11">
    <location>
        <begin position="27"/>
        <end position="344"/>
    </location>
</feature>
<keyword evidence="6 8" id="KW-0663">Pyridoxal phosphate</keyword>
<evidence type="ECO:0000256" key="3">
    <source>
        <dbReference type="ARBA" id="ARBA00013049"/>
    </source>
</evidence>
<dbReference type="InterPro" id="IPR024169">
    <property type="entry name" value="SP_NH2Trfase/AEP_transaminase"/>
</dbReference>
<evidence type="ECO:0000313" key="13">
    <source>
        <dbReference type="Proteomes" id="UP000620104"/>
    </source>
</evidence>
<feature type="binding site" evidence="7">
    <location>
        <position position="353"/>
    </location>
    <ligand>
        <name>substrate</name>
    </ligand>
</feature>
<evidence type="ECO:0000256" key="9">
    <source>
        <dbReference type="RuleBase" id="RU004075"/>
    </source>
</evidence>
<name>A0A8H3TNQ8_9TREE</name>
<dbReference type="InterPro" id="IPR020578">
    <property type="entry name" value="Aminotrans_V_PyrdxlP_BS"/>
</dbReference>
<evidence type="ECO:0000256" key="10">
    <source>
        <dbReference type="RuleBase" id="RU004504"/>
    </source>
</evidence>
<sequence length="388" mass="42071">MSSTWKQDDHKLLVIPGPIEVADDVLLANAHPSMSHVSPAFAPVFGNCVKLLRKVLYTTDGQPFLVAGSGTLGWDAVGANLIEKGDKALVLTSGYFGDSFAECLKVYGADVTQLTAPIGGSPTKEQITEALKKEKYKVLTFTHVDTSTGVLSDPKMIAEAVKEVSPDTLVVLDGVCSVASEEIRFDDWGIDVVISATQKGLGVPPGLSVVCASQKALKVFENRKTPPSSYYISWTKWLPVMKNYEAGTPSYFATPPVQLVYALETSLKTIMEGRVSLEERFQMHRDASRKFKKEMEGLGLKTVSLSPETSANGMTAVYFPDGFKAPDILPKLLAKDIVVAAGLHKDIKDKYFRVGHMGVSVVDTERGDLDRVIKGIKEAFAEAGYKSS</sequence>
<comment type="similarity">
    <text evidence="2 9">Belongs to the class-V pyridoxal-phosphate-dependent aminotransferase family.</text>
</comment>
<dbReference type="FunFam" id="3.40.640.10:FF:000027">
    <property type="entry name" value="Serine--pyruvate aminotransferase, mitochondrial"/>
    <property type="match status" value="1"/>
</dbReference>
<dbReference type="Pfam" id="PF00266">
    <property type="entry name" value="Aminotran_5"/>
    <property type="match status" value="1"/>
</dbReference>
<dbReference type="InterPro" id="IPR015424">
    <property type="entry name" value="PyrdxlP-dep_Trfase"/>
</dbReference>
<dbReference type="GO" id="GO:0004760">
    <property type="term" value="F:L-serine-pyruvate transaminase activity"/>
    <property type="evidence" value="ECO:0007669"/>
    <property type="project" value="TreeGrafter"/>
</dbReference>
<feature type="modified residue" description="N6-(pyridoxal phosphate)lysine" evidence="8">
    <location>
        <position position="199"/>
    </location>
</feature>
<proteinExistence type="inferred from homology"/>
<dbReference type="PANTHER" id="PTHR21152">
    <property type="entry name" value="AMINOTRANSFERASE CLASS V"/>
    <property type="match status" value="1"/>
</dbReference>
<protein>
    <recommendedName>
        <fullName evidence="3">alanine--glyoxylate transaminase</fullName>
        <ecNumber evidence="3">2.6.1.44</ecNumber>
    </recommendedName>
</protein>
<gene>
    <name evidence="12" type="ORF">NliqN6_0842</name>
</gene>
<keyword evidence="5" id="KW-0808">Transferase</keyword>
<dbReference type="Proteomes" id="UP000620104">
    <property type="component" value="Unassembled WGS sequence"/>
</dbReference>
<dbReference type="GO" id="GO:0019265">
    <property type="term" value="P:glycine biosynthetic process, by transamination of glyoxylate"/>
    <property type="evidence" value="ECO:0007669"/>
    <property type="project" value="TreeGrafter"/>
</dbReference>
<evidence type="ECO:0000256" key="1">
    <source>
        <dbReference type="ARBA" id="ARBA00001933"/>
    </source>
</evidence>
<dbReference type="EMBL" id="BLZA01000007">
    <property type="protein sequence ID" value="GHJ84440.1"/>
    <property type="molecule type" value="Genomic_DNA"/>
</dbReference>
<dbReference type="Gene3D" id="3.90.1150.10">
    <property type="entry name" value="Aspartate Aminotransferase, domain 1"/>
    <property type="match status" value="1"/>
</dbReference>
<dbReference type="PROSITE" id="PS00595">
    <property type="entry name" value="AA_TRANSFER_CLASS_5"/>
    <property type="match status" value="1"/>
</dbReference>
<dbReference type="PIRSF" id="PIRSF000524">
    <property type="entry name" value="SPT"/>
    <property type="match status" value="1"/>
</dbReference>